<accession>F2CSM3</accession>
<reference evidence="2" key="1">
    <citation type="journal article" date="2011" name="Plant Physiol.">
        <title>Comprehensive sequence analysis of 24,783 barley full-length cDNAs derived from 12 clone libraries.</title>
        <authorList>
            <person name="Matsumoto T."/>
            <person name="Tanaka T."/>
            <person name="Sakai H."/>
            <person name="Amano N."/>
            <person name="Kanamori H."/>
            <person name="Kurita K."/>
            <person name="Kikuta A."/>
            <person name="Kamiya K."/>
            <person name="Yamamoto M."/>
            <person name="Ikawa H."/>
            <person name="Fujii N."/>
            <person name="Hori K."/>
            <person name="Itoh T."/>
            <person name="Sato K."/>
        </authorList>
    </citation>
    <scope>NUCLEOTIDE SEQUENCE</scope>
    <source>
        <tissue evidence="2">Shoot</tissue>
    </source>
</reference>
<feature type="region of interest" description="Disordered" evidence="1">
    <location>
        <begin position="1"/>
        <end position="46"/>
    </location>
</feature>
<proteinExistence type="evidence at transcript level"/>
<name>F2CSM3_HORVV</name>
<dbReference type="AlphaFoldDB" id="F2CSM3"/>
<dbReference type="EMBL" id="AK354625">
    <property type="protein sequence ID" value="BAJ85844.1"/>
    <property type="molecule type" value="mRNA"/>
</dbReference>
<organism evidence="2">
    <name type="scientific">Hordeum vulgare subsp. vulgare</name>
    <name type="common">Domesticated barley</name>
    <dbReference type="NCBI Taxonomy" id="112509"/>
    <lineage>
        <taxon>Eukaryota</taxon>
        <taxon>Viridiplantae</taxon>
        <taxon>Streptophyta</taxon>
        <taxon>Embryophyta</taxon>
        <taxon>Tracheophyta</taxon>
        <taxon>Spermatophyta</taxon>
        <taxon>Magnoliopsida</taxon>
        <taxon>Liliopsida</taxon>
        <taxon>Poales</taxon>
        <taxon>Poaceae</taxon>
        <taxon>BOP clade</taxon>
        <taxon>Pooideae</taxon>
        <taxon>Triticodae</taxon>
        <taxon>Triticeae</taxon>
        <taxon>Hordeinae</taxon>
        <taxon>Hordeum</taxon>
    </lineage>
</organism>
<sequence length="83" mass="8892">MYVLERAADNASLPENDYALPLGKPEDSFGETDSEETGSSADKYADAEEADTVAMVRVDSAHTILSHPLFPALVRTSTHPLGV</sequence>
<protein>
    <submittedName>
        <fullName evidence="2">Predicted protein</fullName>
    </submittedName>
</protein>
<evidence type="ECO:0000313" key="2">
    <source>
        <dbReference type="EMBL" id="BAJ85844.1"/>
    </source>
</evidence>
<evidence type="ECO:0000256" key="1">
    <source>
        <dbReference type="SAM" id="MobiDB-lite"/>
    </source>
</evidence>